<evidence type="ECO:0000313" key="6">
    <source>
        <dbReference type="Proteomes" id="UP000095488"/>
    </source>
</evidence>
<comment type="caution">
    <text evidence="5">The sequence shown here is derived from an EMBL/GenBank/DDBJ whole genome shotgun (WGS) entry which is preliminary data.</text>
</comment>
<dbReference type="EC" id="2.3.1.79" evidence="5"/>
<dbReference type="GO" id="GO:0008925">
    <property type="term" value="F:maltose O-acetyltransferase activity"/>
    <property type="evidence" value="ECO:0007669"/>
    <property type="project" value="UniProtKB-EC"/>
</dbReference>
<dbReference type="InterPro" id="IPR011004">
    <property type="entry name" value="Trimer_LpxA-like_sf"/>
</dbReference>
<keyword evidence="6" id="KW-1185">Reference proteome</keyword>
<feature type="domain" description="RNase H type-1" evidence="4">
    <location>
        <begin position="71"/>
        <end position="208"/>
    </location>
</feature>
<dbReference type="SMART" id="SM01266">
    <property type="entry name" value="Mac"/>
    <property type="match status" value="1"/>
</dbReference>
<dbReference type="InterPro" id="IPR012337">
    <property type="entry name" value="RNaseH-like_sf"/>
</dbReference>
<dbReference type="InterPro" id="IPR002156">
    <property type="entry name" value="RNaseH_domain"/>
</dbReference>
<name>A0ABM9UNH2_SARVE</name>
<proteinExistence type="inferred from homology"/>
<organism evidence="5 6">
    <name type="scientific">Sarcina ventriculi</name>
    <name type="common">Clostridium ventriculi</name>
    <dbReference type="NCBI Taxonomy" id="1267"/>
    <lineage>
        <taxon>Bacteria</taxon>
        <taxon>Bacillati</taxon>
        <taxon>Bacillota</taxon>
        <taxon>Clostridia</taxon>
        <taxon>Eubacteriales</taxon>
        <taxon>Clostridiaceae</taxon>
        <taxon>Sarcina</taxon>
    </lineage>
</organism>
<accession>A0ABM9UNH2</accession>
<protein>
    <submittedName>
        <fullName evidence="5">Maltose O-acetyltransferase</fullName>
        <ecNumber evidence="5">2.3.1.79</ecNumber>
    </submittedName>
</protein>
<dbReference type="Gene3D" id="3.30.420.10">
    <property type="entry name" value="Ribonuclease H-like superfamily/Ribonuclease H"/>
    <property type="match status" value="1"/>
</dbReference>
<gene>
    <name evidence="5" type="primary">maa_2</name>
    <name evidence="5" type="ORF">ERS852473_00747</name>
</gene>
<evidence type="ECO:0000313" key="5">
    <source>
        <dbReference type="EMBL" id="CUN65052.1"/>
    </source>
</evidence>
<dbReference type="PANTHER" id="PTHR23416:SF23">
    <property type="entry name" value="ACETYLTRANSFERASE C18B11.09C-RELATED"/>
    <property type="match status" value="1"/>
</dbReference>
<dbReference type="SUPFAM" id="SSF55658">
    <property type="entry name" value="L9 N-domain-like"/>
    <property type="match status" value="1"/>
</dbReference>
<dbReference type="InterPro" id="IPR009027">
    <property type="entry name" value="Ribosomal_bL9/RNase_H1_N"/>
</dbReference>
<dbReference type="Pfam" id="PF01693">
    <property type="entry name" value="Cauli_VI"/>
    <property type="match status" value="1"/>
</dbReference>
<dbReference type="SUPFAM" id="SSF53098">
    <property type="entry name" value="Ribonuclease H-like"/>
    <property type="match status" value="1"/>
</dbReference>
<dbReference type="InterPro" id="IPR001451">
    <property type="entry name" value="Hexapep"/>
</dbReference>
<dbReference type="PROSITE" id="PS50879">
    <property type="entry name" value="RNASE_H_1"/>
    <property type="match status" value="1"/>
</dbReference>
<dbReference type="InterPro" id="IPR037056">
    <property type="entry name" value="RNase_H1_N_sf"/>
</dbReference>
<keyword evidence="3" id="KW-0677">Repeat</keyword>
<dbReference type="Gene3D" id="2.160.10.10">
    <property type="entry name" value="Hexapeptide repeat proteins"/>
    <property type="match status" value="1"/>
</dbReference>
<dbReference type="InterPro" id="IPR051159">
    <property type="entry name" value="Hexapeptide_acetyltransf"/>
</dbReference>
<keyword evidence="2 5" id="KW-0808">Transferase</keyword>
<dbReference type="CDD" id="cd03357">
    <property type="entry name" value="LbH_MAT_GAT"/>
    <property type="match status" value="1"/>
</dbReference>
<dbReference type="Pfam" id="PF12464">
    <property type="entry name" value="Mac"/>
    <property type="match status" value="1"/>
</dbReference>
<dbReference type="Pfam" id="PF00075">
    <property type="entry name" value="RNase_H"/>
    <property type="match status" value="1"/>
</dbReference>
<comment type="similarity">
    <text evidence="1">Belongs to the transferase hexapeptide repeat family.</text>
</comment>
<reference evidence="5 6" key="1">
    <citation type="submission" date="2015-09" db="EMBL/GenBank/DDBJ databases">
        <authorList>
            <consortium name="Pathogen Informatics"/>
        </authorList>
    </citation>
    <scope>NUCLEOTIDE SEQUENCE [LARGE SCALE GENOMIC DNA]</scope>
    <source>
        <strain evidence="5 6">2789STDY5834858</strain>
    </source>
</reference>
<dbReference type="SUPFAM" id="SSF51161">
    <property type="entry name" value="Trimeric LpxA-like enzymes"/>
    <property type="match status" value="1"/>
</dbReference>
<dbReference type="Gene3D" id="3.40.970.10">
    <property type="entry name" value="Ribonuclease H1, N-terminal domain"/>
    <property type="match status" value="1"/>
</dbReference>
<dbReference type="InterPro" id="IPR018357">
    <property type="entry name" value="Hexapep_transf_CS"/>
</dbReference>
<dbReference type="PROSITE" id="PS00101">
    <property type="entry name" value="HEXAPEP_TRANSFERASES"/>
    <property type="match status" value="1"/>
</dbReference>
<evidence type="ECO:0000256" key="3">
    <source>
        <dbReference type="ARBA" id="ARBA00022737"/>
    </source>
</evidence>
<dbReference type="Pfam" id="PF00132">
    <property type="entry name" value="Hexapep"/>
    <property type="match status" value="1"/>
</dbReference>
<evidence type="ECO:0000259" key="4">
    <source>
        <dbReference type="PROSITE" id="PS50879"/>
    </source>
</evidence>
<keyword evidence="5" id="KW-0012">Acyltransferase</keyword>
<sequence length="451" mass="50818">MAKKVYAIKEGFDFEKNKKIENVIVNTWNECLKCVKGVKGAKYKSFESLEEAKTYLNDTKKLLKKGFDEYPKDLLHIYVDGSYSISTEKYSYGLVSVRGNVIEYIEGGAYKAKGNIRQIAGELQGAVKALEYAKSIGEKHIVLFHDYEGIFHHATGSWSRNDKSSEEYYEKMNKFFEDGMEVTFVKVDSHTGDLYNELVDEKCKDALGIESDKIVSKWLSKNKIYVINNDLKEEILKLSNGKAENIIVKDIDNTREGKADELLEKSTHLNIKEKKDKNKIYYDRDSKELKKKNLLAHSLVKKFNDSNVEAFEEREGIIRELFGKVGKNPIIEHNFHCDLGYNIYIGNNFYAGYNFTVLDMAEVKIGDDCMIGPNVNIYTSGHNIEPKDRNKSGYAIEITIGNNVWIGGNSTILPGVTIGDNSIIAAGSVVTASVSENVVVAGNPAKVLRKI</sequence>
<dbReference type="PANTHER" id="PTHR23416">
    <property type="entry name" value="SIALIC ACID SYNTHASE-RELATED"/>
    <property type="match status" value="1"/>
</dbReference>
<dbReference type="EMBL" id="CYZR01000002">
    <property type="protein sequence ID" value="CUN65052.1"/>
    <property type="molecule type" value="Genomic_DNA"/>
</dbReference>
<dbReference type="InterPro" id="IPR036397">
    <property type="entry name" value="RNaseH_sf"/>
</dbReference>
<evidence type="ECO:0000256" key="2">
    <source>
        <dbReference type="ARBA" id="ARBA00022679"/>
    </source>
</evidence>
<dbReference type="CDD" id="cd09277">
    <property type="entry name" value="RNase_HI_bacteria_like"/>
    <property type="match status" value="1"/>
</dbReference>
<dbReference type="Proteomes" id="UP000095488">
    <property type="component" value="Unassembled WGS sequence"/>
</dbReference>
<dbReference type="InterPro" id="IPR024688">
    <property type="entry name" value="Mac_dom"/>
</dbReference>
<dbReference type="InterPro" id="IPR011320">
    <property type="entry name" value="RNase_H1_N"/>
</dbReference>
<evidence type="ECO:0000256" key="1">
    <source>
        <dbReference type="ARBA" id="ARBA00007274"/>
    </source>
</evidence>